<evidence type="ECO:0000256" key="9">
    <source>
        <dbReference type="ARBA" id="ARBA00023136"/>
    </source>
</evidence>
<dbReference type="AlphaFoldDB" id="A0AAP0ELX2"/>
<gene>
    <name evidence="13" type="ORF">Scep_027143</name>
</gene>
<evidence type="ECO:0000256" key="6">
    <source>
        <dbReference type="ARBA" id="ARBA00023002"/>
    </source>
</evidence>
<dbReference type="GO" id="GO:0005506">
    <property type="term" value="F:iron ion binding"/>
    <property type="evidence" value="ECO:0007669"/>
    <property type="project" value="InterPro"/>
</dbReference>
<dbReference type="GO" id="GO:0020037">
    <property type="term" value="F:heme binding"/>
    <property type="evidence" value="ECO:0007669"/>
    <property type="project" value="InterPro"/>
</dbReference>
<feature type="binding site" description="axial binding residue" evidence="10">
    <location>
        <position position="464"/>
    </location>
    <ligand>
        <name>heme</name>
        <dbReference type="ChEBI" id="CHEBI:30413"/>
    </ligand>
    <ligandPart>
        <name>Fe</name>
        <dbReference type="ChEBI" id="CHEBI:18248"/>
    </ligandPart>
</feature>
<comment type="subcellular location">
    <subcellularLocation>
        <location evidence="1">Membrane</location>
        <topology evidence="1">Single-pass membrane protein</topology>
    </subcellularLocation>
</comment>
<comment type="cofactor">
    <cofactor evidence="10">
        <name>heme</name>
        <dbReference type="ChEBI" id="CHEBI:30413"/>
    </cofactor>
</comment>
<dbReference type="GO" id="GO:0016709">
    <property type="term" value="F:oxidoreductase activity, acting on paired donors, with incorporation or reduction of molecular oxygen, NAD(P)H as one donor, and incorporation of one atom of oxygen"/>
    <property type="evidence" value="ECO:0007669"/>
    <property type="project" value="TreeGrafter"/>
</dbReference>
<comment type="caution">
    <text evidence="13">The sequence shown here is derived from an EMBL/GenBank/DDBJ whole genome shotgun (WGS) entry which is preliminary data.</text>
</comment>
<keyword evidence="14" id="KW-1185">Reference proteome</keyword>
<evidence type="ECO:0000256" key="5">
    <source>
        <dbReference type="ARBA" id="ARBA00022989"/>
    </source>
</evidence>
<dbReference type="FunFam" id="1.10.630.10:FF:000012">
    <property type="entry name" value="Cytochrome P450 family protein"/>
    <property type="match status" value="1"/>
</dbReference>
<evidence type="ECO:0000313" key="14">
    <source>
        <dbReference type="Proteomes" id="UP001419268"/>
    </source>
</evidence>
<dbReference type="PRINTS" id="PR00463">
    <property type="entry name" value="EP450I"/>
</dbReference>
<dbReference type="SUPFAM" id="SSF48264">
    <property type="entry name" value="Cytochrome P450"/>
    <property type="match status" value="1"/>
</dbReference>
<dbReference type="InterPro" id="IPR036396">
    <property type="entry name" value="Cyt_P450_sf"/>
</dbReference>
<evidence type="ECO:0000256" key="3">
    <source>
        <dbReference type="ARBA" id="ARBA00022692"/>
    </source>
</evidence>
<evidence type="ECO:0000256" key="1">
    <source>
        <dbReference type="ARBA" id="ARBA00004167"/>
    </source>
</evidence>
<dbReference type="InterPro" id="IPR051103">
    <property type="entry name" value="Plant_metabolite_P450s"/>
</dbReference>
<sequence length="520" mass="59550">MEIIYWLIIIFIISLCVYFALIKPLLSLIQHSSSNKAKLPPGPLTIPIISDIKLFLKLKDPSDFEPLIHKLALKYGPIFNLKIALHNIVFITKHDLAHKALIQHGPICADRPPMNEVHSLMTSNRHNIHSAAYGPLWRAFRRNISSGILHSSRFKFYNTARKWALDVLKERLNKEAQLGKCHVQVMKHFKYTMFCLLSYICFGDKFDEKVIGDIEDMERNIIMSLSRFNLLGAFPKLTKILMPKRWEELHELINNQERVFVPLIRARKEKQQRNDDVVAYVDTLLNLSVPNDQEGGVRKLSEKEIATLCTEFFNAAADTTSTTMEWIMANLVKNPKIQEKLYSEIQGVVSSRDGGEEGDEIKDEELQKMKYLKAVVLEGLRRHPPAHIGIPHAVKDDVILEGHLVPRDAIIIFTIAEMGWDPTVWEDPMEFKPERFLVSEMDGLDITGTREIKMMPFGAGRRICPGLSFGMLLLEYLVANLVKDFKWTARMGDEVDLSEKIELTSIMKHPLCAHISSRMA</sequence>
<dbReference type="PANTHER" id="PTHR24298:SF881">
    <property type="entry name" value="CYTOCHROME P450 89A2-LIKE"/>
    <property type="match status" value="1"/>
</dbReference>
<evidence type="ECO:0000256" key="8">
    <source>
        <dbReference type="ARBA" id="ARBA00023033"/>
    </source>
</evidence>
<evidence type="ECO:0000256" key="10">
    <source>
        <dbReference type="PIRSR" id="PIRSR602401-1"/>
    </source>
</evidence>
<keyword evidence="5 12" id="KW-1133">Transmembrane helix</keyword>
<evidence type="ECO:0000256" key="11">
    <source>
        <dbReference type="RuleBase" id="RU000461"/>
    </source>
</evidence>
<evidence type="ECO:0000256" key="12">
    <source>
        <dbReference type="SAM" id="Phobius"/>
    </source>
</evidence>
<dbReference type="Pfam" id="PF00067">
    <property type="entry name" value="p450"/>
    <property type="match status" value="1"/>
</dbReference>
<evidence type="ECO:0000256" key="4">
    <source>
        <dbReference type="ARBA" id="ARBA00022723"/>
    </source>
</evidence>
<proteinExistence type="inferred from homology"/>
<dbReference type="GO" id="GO:0016020">
    <property type="term" value="C:membrane"/>
    <property type="evidence" value="ECO:0007669"/>
    <property type="project" value="UniProtKB-SubCell"/>
</dbReference>
<dbReference type="CDD" id="cd11075">
    <property type="entry name" value="CYP77_89"/>
    <property type="match status" value="1"/>
</dbReference>
<dbReference type="EMBL" id="JBBNAG010000011">
    <property type="protein sequence ID" value="KAK9095674.1"/>
    <property type="molecule type" value="Genomic_DNA"/>
</dbReference>
<dbReference type="Gene3D" id="1.10.630.10">
    <property type="entry name" value="Cytochrome P450"/>
    <property type="match status" value="1"/>
</dbReference>
<evidence type="ECO:0000313" key="13">
    <source>
        <dbReference type="EMBL" id="KAK9095674.1"/>
    </source>
</evidence>
<keyword evidence="3 12" id="KW-0812">Transmembrane</keyword>
<dbReference type="InterPro" id="IPR001128">
    <property type="entry name" value="Cyt_P450"/>
</dbReference>
<evidence type="ECO:0000256" key="2">
    <source>
        <dbReference type="ARBA" id="ARBA00022617"/>
    </source>
</evidence>
<dbReference type="GO" id="GO:0044550">
    <property type="term" value="P:secondary metabolite biosynthetic process"/>
    <property type="evidence" value="ECO:0007669"/>
    <property type="project" value="UniProtKB-ARBA"/>
</dbReference>
<protein>
    <recommendedName>
        <fullName evidence="15">Cytochrome P450</fullName>
    </recommendedName>
</protein>
<keyword evidence="9 12" id="KW-0472">Membrane</keyword>
<dbReference type="Proteomes" id="UP001419268">
    <property type="component" value="Unassembled WGS sequence"/>
</dbReference>
<evidence type="ECO:0000256" key="7">
    <source>
        <dbReference type="ARBA" id="ARBA00023004"/>
    </source>
</evidence>
<keyword evidence="7 10" id="KW-0408">Iron</keyword>
<keyword evidence="2 10" id="KW-0349">Heme</keyword>
<name>A0AAP0ELX2_9MAGN</name>
<dbReference type="PROSITE" id="PS00086">
    <property type="entry name" value="CYTOCHROME_P450"/>
    <property type="match status" value="1"/>
</dbReference>
<accession>A0AAP0ELX2</accession>
<dbReference type="PANTHER" id="PTHR24298">
    <property type="entry name" value="FLAVONOID 3'-MONOOXYGENASE-RELATED"/>
    <property type="match status" value="1"/>
</dbReference>
<keyword evidence="4 10" id="KW-0479">Metal-binding</keyword>
<feature type="transmembrane region" description="Helical" evidence="12">
    <location>
        <begin position="6"/>
        <end position="26"/>
    </location>
</feature>
<dbReference type="InterPro" id="IPR002401">
    <property type="entry name" value="Cyt_P450_E_grp-I"/>
</dbReference>
<keyword evidence="8 11" id="KW-0503">Monooxygenase</keyword>
<dbReference type="PRINTS" id="PR00385">
    <property type="entry name" value="P450"/>
</dbReference>
<organism evidence="13 14">
    <name type="scientific">Stephania cephalantha</name>
    <dbReference type="NCBI Taxonomy" id="152367"/>
    <lineage>
        <taxon>Eukaryota</taxon>
        <taxon>Viridiplantae</taxon>
        <taxon>Streptophyta</taxon>
        <taxon>Embryophyta</taxon>
        <taxon>Tracheophyta</taxon>
        <taxon>Spermatophyta</taxon>
        <taxon>Magnoliopsida</taxon>
        <taxon>Ranunculales</taxon>
        <taxon>Menispermaceae</taxon>
        <taxon>Menispermoideae</taxon>
        <taxon>Cissampelideae</taxon>
        <taxon>Stephania</taxon>
    </lineage>
</organism>
<comment type="similarity">
    <text evidence="11">Belongs to the cytochrome P450 family.</text>
</comment>
<keyword evidence="6 11" id="KW-0560">Oxidoreductase</keyword>
<evidence type="ECO:0008006" key="15">
    <source>
        <dbReference type="Google" id="ProtNLM"/>
    </source>
</evidence>
<dbReference type="InterPro" id="IPR017972">
    <property type="entry name" value="Cyt_P450_CS"/>
</dbReference>
<reference evidence="13 14" key="1">
    <citation type="submission" date="2024-01" db="EMBL/GenBank/DDBJ databases">
        <title>Genome assemblies of Stephania.</title>
        <authorList>
            <person name="Yang L."/>
        </authorList>
    </citation>
    <scope>NUCLEOTIDE SEQUENCE [LARGE SCALE GENOMIC DNA]</scope>
    <source>
        <strain evidence="13">JXDWG</strain>
        <tissue evidence="13">Leaf</tissue>
    </source>
</reference>